<dbReference type="Proteomes" id="UP000295484">
    <property type="component" value="Unassembled WGS sequence"/>
</dbReference>
<sequence length="111" mass="12054">MRKPKRIAAALFRATGPPEKRQSLGTTPAEAAIARPEALAMGGGIWRSFLFSSAPDQIAAASAARPLCPDQRNAVSSKLRSFRLWMRSSGMSRKSSIARTPIARCRATWVL</sequence>
<name>A0A4R8FYY5_9RHOB</name>
<evidence type="ECO:0000313" key="1">
    <source>
        <dbReference type="EMBL" id="TDX28838.1"/>
    </source>
</evidence>
<comment type="caution">
    <text evidence="1">The sequence shown here is derived from an EMBL/GenBank/DDBJ whole genome shotgun (WGS) entry which is preliminary data.</text>
</comment>
<gene>
    <name evidence="1" type="ORF">EV657_11032</name>
</gene>
<accession>A0A4R8FYY5</accession>
<proteinExistence type="predicted"/>
<dbReference type="EMBL" id="SOEB01000010">
    <property type="protein sequence ID" value="TDX28838.1"/>
    <property type="molecule type" value="Genomic_DNA"/>
</dbReference>
<dbReference type="AlphaFoldDB" id="A0A4R8FYY5"/>
<reference evidence="1 2" key="1">
    <citation type="submission" date="2019-03" db="EMBL/GenBank/DDBJ databases">
        <title>Genomic Encyclopedia of Type Strains, Phase IV (KMG-IV): sequencing the most valuable type-strain genomes for metagenomic binning, comparative biology and taxonomic classification.</title>
        <authorList>
            <person name="Goeker M."/>
        </authorList>
    </citation>
    <scope>NUCLEOTIDE SEQUENCE [LARGE SCALE GENOMIC DNA]</scope>
    <source>
        <strain evidence="1 2">JA181</strain>
    </source>
</reference>
<protein>
    <submittedName>
        <fullName evidence="1">Uncharacterized protein</fullName>
    </submittedName>
</protein>
<organism evidence="1 2">
    <name type="scientific">Rhodovulum visakhapatnamense</name>
    <dbReference type="NCBI Taxonomy" id="364297"/>
    <lineage>
        <taxon>Bacteria</taxon>
        <taxon>Pseudomonadati</taxon>
        <taxon>Pseudomonadota</taxon>
        <taxon>Alphaproteobacteria</taxon>
        <taxon>Rhodobacterales</taxon>
        <taxon>Paracoccaceae</taxon>
        <taxon>Rhodovulum</taxon>
    </lineage>
</organism>
<evidence type="ECO:0000313" key="2">
    <source>
        <dbReference type="Proteomes" id="UP000295484"/>
    </source>
</evidence>